<evidence type="ECO:0000313" key="4">
    <source>
        <dbReference type="Proteomes" id="UP000004994"/>
    </source>
</evidence>
<evidence type="ECO:0000256" key="1">
    <source>
        <dbReference type="SAM" id="MobiDB-lite"/>
    </source>
</evidence>
<reference evidence="3" key="2">
    <citation type="submission" date="2019-01" db="UniProtKB">
        <authorList>
            <consortium name="EnsemblPlants"/>
        </authorList>
    </citation>
    <scope>IDENTIFICATION</scope>
    <source>
        <strain evidence="3">cv. Heinz 1706</strain>
    </source>
</reference>
<reference evidence="3" key="1">
    <citation type="journal article" date="2012" name="Nature">
        <title>The tomato genome sequence provides insights into fleshy fruit evolution.</title>
        <authorList>
            <consortium name="Tomato Genome Consortium"/>
        </authorList>
    </citation>
    <scope>NUCLEOTIDE SEQUENCE [LARGE SCALE GENOMIC DNA]</scope>
    <source>
        <strain evidence="3">cv. Heinz 1706</strain>
    </source>
</reference>
<organism evidence="3">
    <name type="scientific">Solanum lycopersicum</name>
    <name type="common">Tomato</name>
    <name type="synonym">Lycopersicon esculentum</name>
    <dbReference type="NCBI Taxonomy" id="4081"/>
    <lineage>
        <taxon>Eukaryota</taxon>
        <taxon>Viridiplantae</taxon>
        <taxon>Streptophyta</taxon>
        <taxon>Embryophyta</taxon>
        <taxon>Tracheophyta</taxon>
        <taxon>Spermatophyta</taxon>
        <taxon>Magnoliopsida</taxon>
        <taxon>eudicotyledons</taxon>
        <taxon>Gunneridae</taxon>
        <taxon>Pentapetalae</taxon>
        <taxon>asterids</taxon>
        <taxon>lamiids</taxon>
        <taxon>Solanales</taxon>
        <taxon>Solanaceae</taxon>
        <taxon>Solanoideae</taxon>
        <taxon>Solaneae</taxon>
        <taxon>Solanum</taxon>
        <taxon>Solanum subgen. Lycopersicon</taxon>
    </lineage>
</organism>
<protein>
    <recommendedName>
        <fullName evidence="2">Reverse transcriptase Ty1/copia-type domain-containing protein</fullName>
    </recommendedName>
</protein>
<feature type="compositionally biased region" description="Polar residues" evidence="1">
    <location>
        <begin position="19"/>
        <end position="40"/>
    </location>
</feature>
<dbReference type="Pfam" id="PF07727">
    <property type="entry name" value="RVT_2"/>
    <property type="match status" value="1"/>
</dbReference>
<dbReference type="OMA" id="MQIEYNA"/>
<dbReference type="InParanoid" id="A0A3Q7GDZ5"/>
<dbReference type="STRING" id="4081.A0A3Q7GDZ5"/>
<feature type="region of interest" description="Disordered" evidence="1">
    <location>
        <begin position="19"/>
        <end position="41"/>
    </location>
</feature>
<dbReference type="Gramene" id="Solyc05g015653.1.1">
    <property type="protein sequence ID" value="Solyc05g015653.1.1"/>
    <property type="gene ID" value="Solyc05g015653.1"/>
</dbReference>
<accession>A0A3Q7GDZ5</accession>
<feature type="domain" description="Reverse transcriptase Ty1/copia-type" evidence="2">
    <location>
        <begin position="111"/>
        <end position="178"/>
    </location>
</feature>
<keyword evidence="4" id="KW-1185">Reference proteome</keyword>
<dbReference type="Proteomes" id="UP000004994">
    <property type="component" value="Chromosome 5"/>
</dbReference>
<sequence>MSATIASAASSTYQNAPTYFRPATSSNHPMTTRAQTNSLKPKTLVVSRHPIPISSVIASEPKTYKQAASSPEWLCAMEAEYQALRRNCTWTLVPCPPTANVVGCKWVYLTKGWALKQLDVNNAFLNGDLMEVVYMSQPPCFIDKSHPHFVCRLWKALYGLKQAPRSWFLKLKIFLLSHDLGNVSFFLGIEVSRVGSGMHLSQTSYI</sequence>
<dbReference type="InterPro" id="IPR013103">
    <property type="entry name" value="RVT_2"/>
</dbReference>
<evidence type="ECO:0000259" key="2">
    <source>
        <dbReference type="Pfam" id="PF07727"/>
    </source>
</evidence>
<dbReference type="EnsemblPlants" id="Solyc05g015653.1.1">
    <property type="protein sequence ID" value="Solyc05g015653.1.1"/>
    <property type="gene ID" value="Solyc05g015653.1"/>
</dbReference>
<evidence type="ECO:0000313" key="3">
    <source>
        <dbReference type="EnsemblPlants" id="Solyc05g015653.1.1"/>
    </source>
</evidence>
<name>A0A3Q7GDZ5_SOLLC</name>
<dbReference type="AlphaFoldDB" id="A0A3Q7GDZ5"/>
<proteinExistence type="predicted"/>